<dbReference type="AlphaFoldDB" id="A0AAD5T788"/>
<feature type="transmembrane region" description="Helical" evidence="5">
    <location>
        <begin position="509"/>
        <end position="527"/>
    </location>
</feature>
<dbReference type="InterPro" id="IPR000994">
    <property type="entry name" value="Pept_M24"/>
</dbReference>
<keyword evidence="2" id="KW-0479">Metal-binding</keyword>
<evidence type="ECO:0000313" key="7">
    <source>
        <dbReference type="EMBL" id="KAJ3123997.1"/>
    </source>
</evidence>
<accession>A0AAD5T788</accession>
<reference evidence="7" key="1">
    <citation type="submission" date="2020-05" db="EMBL/GenBank/DDBJ databases">
        <title>Phylogenomic resolution of chytrid fungi.</title>
        <authorList>
            <person name="Stajich J.E."/>
            <person name="Amses K."/>
            <person name="Simmons R."/>
            <person name="Seto K."/>
            <person name="Myers J."/>
            <person name="Bonds A."/>
            <person name="Quandt C.A."/>
            <person name="Barry K."/>
            <person name="Liu P."/>
            <person name="Grigoriev I."/>
            <person name="Longcore J.E."/>
            <person name="James T.Y."/>
        </authorList>
    </citation>
    <scope>NUCLEOTIDE SEQUENCE</scope>
    <source>
        <strain evidence="7">JEL0513</strain>
    </source>
</reference>
<dbReference type="PANTHER" id="PTHR43226">
    <property type="entry name" value="XAA-PRO AMINOPEPTIDASE 3"/>
    <property type="match status" value="1"/>
</dbReference>
<gene>
    <name evidence="7" type="ORF">HK100_011411</name>
</gene>
<evidence type="ECO:0000256" key="3">
    <source>
        <dbReference type="ARBA" id="ARBA00022801"/>
    </source>
</evidence>
<dbReference type="InterPro" id="IPR052433">
    <property type="entry name" value="X-Pro_dipept-like"/>
</dbReference>
<evidence type="ECO:0000256" key="1">
    <source>
        <dbReference type="ARBA" id="ARBA00001936"/>
    </source>
</evidence>
<dbReference type="SUPFAM" id="SSF53092">
    <property type="entry name" value="Creatinase/prolidase N-terminal domain"/>
    <property type="match status" value="1"/>
</dbReference>
<dbReference type="GO" id="GO:0046872">
    <property type="term" value="F:metal ion binding"/>
    <property type="evidence" value="ECO:0007669"/>
    <property type="project" value="UniProtKB-KW"/>
</dbReference>
<dbReference type="Gene3D" id="3.90.230.10">
    <property type="entry name" value="Creatinase/methionine aminopeptidase superfamily"/>
    <property type="match status" value="1"/>
</dbReference>
<organism evidence="7 8">
    <name type="scientific">Physocladia obscura</name>
    <dbReference type="NCBI Taxonomy" id="109957"/>
    <lineage>
        <taxon>Eukaryota</taxon>
        <taxon>Fungi</taxon>
        <taxon>Fungi incertae sedis</taxon>
        <taxon>Chytridiomycota</taxon>
        <taxon>Chytridiomycota incertae sedis</taxon>
        <taxon>Chytridiomycetes</taxon>
        <taxon>Chytridiales</taxon>
        <taxon>Chytriomycetaceae</taxon>
        <taxon>Physocladia</taxon>
    </lineage>
</organism>
<dbReference type="GO" id="GO:0008233">
    <property type="term" value="F:peptidase activity"/>
    <property type="evidence" value="ECO:0007669"/>
    <property type="project" value="TreeGrafter"/>
</dbReference>
<proteinExistence type="predicted"/>
<evidence type="ECO:0000313" key="8">
    <source>
        <dbReference type="Proteomes" id="UP001211907"/>
    </source>
</evidence>
<dbReference type="InterPro" id="IPR036005">
    <property type="entry name" value="Creatinase/aminopeptidase-like"/>
</dbReference>
<dbReference type="GO" id="GO:0006508">
    <property type="term" value="P:proteolysis"/>
    <property type="evidence" value="ECO:0007669"/>
    <property type="project" value="TreeGrafter"/>
</dbReference>
<evidence type="ECO:0000256" key="2">
    <source>
        <dbReference type="ARBA" id="ARBA00022723"/>
    </source>
</evidence>
<keyword evidence="5" id="KW-0472">Membrane</keyword>
<dbReference type="SUPFAM" id="SSF55920">
    <property type="entry name" value="Creatinase/aminopeptidase"/>
    <property type="match status" value="1"/>
</dbReference>
<keyword evidence="5" id="KW-0812">Transmembrane</keyword>
<feature type="domain" description="Peptidase M24" evidence="6">
    <location>
        <begin position="164"/>
        <end position="431"/>
    </location>
</feature>
<keyword evidence="5" id="KW-1133">Transmembrane helix</keyword>
<dbReference type="EMBL" id="JADGJH010000701">
    <property type="protein sequence ID" value="KAJ3123997.1"/>
    <property type="molecule type" value="Genomic_DNA"/>
</dbReference>
<comment type="caution">
    <text evidence="7">The sequence shown here is derived from an EMBL/GenBank/DDBJ whole genome shotgun (WGS) entry which is preliminary data.</text>
</comment>
<keyword evidence="8" id="KW-1185">Reference proteome</keyword>
<name>A0AAD5T788_9FUNG</name>
<evidence type="ECO:0000256" key="4">
    <source>
        <dbReference type="ARBA" id="ARBA00023211"/>
    </source>
</evidence>
<dbReference type="InterPro" id="IPR029149">
    <property type="entry name" value="Creatin/AminoP/Spt16_N"/>
</dbReference>
<dbReference type="Pfam" id="PF00557">
    <property type="entry name" value="Peptidase_M24"/>
    <property type="match status" value="1"/>
</dbReference>
<evidence type="ECO:0000256" key="5">
    <source>
        <dbReference type="SAM" id="Phobius"/>
    </source>
</evidence>
<dbReference type="PANTHER" id="PTHR43226:SF1">
    <property type="entry name" value="XAA-PRO DIPEPTIDASE"/>
    <property type="match status" value="1"/>
</dbReference>
<keyword evidence="4" id="KW-0464">Manganese</keyword>
<dbReference type="Proteomes" id="UP001211907">
    <property type="component" value="Unassembled WGS sequence"/>
</dbReference>
<comment type="cofactor">
    <cofactor evidence="1">
        <name>Mn(2+)</name>
        <dbReference type="ChEBI" id="CHEBI:29035"/>
    </cofactor>
</comment>
<evidence type="ECO:0000259" key="6">
    <source>
        <dbReference type="Pfam" id="PF00557"/>
    </source>
</evidence>
<protein>
    <recommendedName>
        <fullName evidence="6">Peptidase M24 domain-containing protein</fullName>
    </recommendedName>
</protein>
<keyword evidence="3" id="KW-0378">Hydrolase</keyword>
<dbReference type="Gene3D" id="3.40.350.10">
    <property type="entry name" value="Creatinase/prolidase N-terminal domain"/>
    <property type="match status" value="1"/>
</dbReference>
<sequence>MLRHQQQHESPFDPFDFAPIATENRRKTLSLLQIATHSDAIAKGGAIYLVPGTEPLFFYYLTGLGGSSALGHALIIDTITARATIIQPLFDDEYRLWNGTPPSLDQLQRRTGVDNAVTELQAREELILDPALAILNGFVLESDTFTFAITEARVTKSSAEILLLRKAAEITCKAHKHLMTTVHTHTHERNLVAEFFHKSWSLAADPAIENCIVASSRNAAVLHYSENAARLPFHRPHDFIMVDAGVRVQGYVSDVSRTWPIGGVFDGNWRPVYEAVLDAHSRVCAAMQPGVEWEDMHRLADRVILEHLVEMGIVVIIGSGGFEELVAKHVGAVFFPHGVGHLIGLEGHDVGGYPESVLPIDEPGIKNLRMRRKLEVGMVVTVEPGCYFNSKMIANALKDENLAIHLNIDVLHRYESAVGGVRIEDMVLVTENGGEILSDSVPRTISGIEKLMKWQSRKLSEQNSSLNSESGIQRVLDIKRGQAVRSFLPFMTKQRVQIRGQQRVPMRHVDIILLLVILSVLAFLFIFEL</sequence>